<proteinExistence type="inferred from homology"/>
<dbReference type="PANTHER" id="PTHR32089:SF119">
    <property type="entry name" value="METHYL-ACCEPTING CHEMOTAXIS PROTEIN CTPL"/>
    <property type="match status" value="1"/>
</dbReference>
<evidence type="ECO:0000256" key="8">
    <source>
        <dbReference type="SAM" id="Phobius"/>
    </source>
</evidence>
<evidence type="ECO:0000256" key="7">
    <source>
        <dbReference type="PROSITE-ProRule" id="PRU00284"/>
    </source>
</evidence>
<dbReference type="InterPro" id="IPR004089">
    <property type="entry name" value="MCPsignal_dom"/>
</dbReference>
<dbReference type="STRING" id="212667.VFDL14_24285"/>
<dbReference type="Gene3D" id="1.10.287.950">
    <property type="entry name" value="Methyl-accepting chemotaxis protein"/>
    <property type="match status" value="1"/>
</dbReference>
<dbReference type="SMART" id="SM00283">
    <property type="entry name" value="MA"/>
    <property type="match status" value="1"/>
</dbReference>
<comment type="caution">
    <text evidence="11">The sequence shown here is derived from an EMBL/GenBank/DDBJ whole genome shotgun (WGS) entry which is preliminary data.</text>
</comment>
<dbReference type="PROSITE" id="PS50111">
    <property type="entry name" value="CHEMOTAXIS_TRANSDUC_2"/>
    <property type="match status" value="1"/>
</dbReference>
<dbReference type="AlphaFoldDB" id="A0A066UKP5"/>
<evidence type="ECO:0000256" key="1">
    <source>
        <dbReference type="ARBA" id="ARBA00004141"/>
    </source>
</evidence>
<keyword evidence="4 8" id="KW-0472">Membrane</keyword>
<dbReference type="PROSITE" id="PS50885">
    <property type="entry name" value="HAMP"/>
    <property type="match status" value="1"/>
</dbReference>
<evidence type="ECO:0000256" key="2">
    <source>
        <dbReference type="ARBA" id="ARBA00022692"/>
    </source>
</evidence>
<dbReference type="FunFam" id="1.10.287.950:FF:000001">
    <property type="entry name" value="Methyl-accepting chemotaxis sensory transducer"/>
    <property type="match status" value="1"/>
</dbReference>
<evidence type="ECO:0000256" key="5">
    <source>
        <dbReference type="ARBA" id="ARBA00023224"/>
    </source>
</evidence>
<dbReference type="InterPro" id="IPR003660">
    <property type="entry name" value="HAMP_dom"/>
</dbReference>
<keyword evidence="12" id="KW-1185">Reference proteome</keyword>
<dbReference type="PANTHER" id="PTHR32089">
    <property type="entry name" value="METHYL-ACCEPTING CHEMOTAXIS PROTEIN MCPB"/>
    <property type="match status" value="1"/>
</dbReference>
<dbReference type="GO" id="GO:0016020">
    <property type="term" value="C:membrane"/>
    <property type="evidence" value="ECO:0007669"/>
    <property type="project" value="UniProtKB-SubCell"/>
</dbReference>
<evidence type="ECO:0000256" key="3">
    <source>
        <dbReference type="ARBA" id="ARBA00022989"/>
    </source>
</evidence>
<evidence type="ECO:0000256" key="4">
    <source>
        <dbReference type="ARBA" id="ARBA00023136"/>
    </source>
</evidence>
<evidence type="ECO:0000259" key="10">
    <source>
        <dbReference type="PROSITE" id="PS50885"/>
    </source>
</evidence>
<dbReference type="Pfam" id="PF00015">
    <property type="entry name" value="MCPsignal"/>
    <property type="match status" value="1"/>
</dbReference>
<evidence type="ECO:0000256" key="6">
    <source>
        <dbReference type="ARBA" id="ARBA00029447"/>
    </source>
</evidence>
<feature type="transmembrane region" description="Helical" evidence="8">
    <location>
        <begin position="6"/>
        <end position="28"/>
    </location>
</feature>
<dbReference type="SUPFAM" id="SSF58104">
    <property type="entry name" value="Methyl-accepting chemotaxis protein (MCP) signaling domain"/>
    <property type="match status" value="1"/>
</dbReference>
<accession>A0A066UKP5</accession>
<keyword evidence="2 8" id="KW-0812">Transmembrane</keyword>
<feature type="domain" description="HAMP" evidence="10">
    <location>
        <begin position="187"/>
        <end position="240"/>
    </location>
</feature>
<dbReference type="GO" id="GO:0007165">
    <property type="term" value="P:signal transduction"/>
    <property type="evidence" value="ECO:0007669"/>
    <property type="project" value="UniProtKB-KW"/>
</dbReference>
<sequence>MTIKTKLFGLTGLSILALIAIVTITELANLKLLKLEKTLIEVKEMEVSLLQMDRIQRDLSDSFATSKLDVFKSEYSDFQMLSGLLTNDLDELGINVSELSLLRQKITLYRKDVETTVANRDTDLSVDAEMHSEMKTLITEIFTIFHGIESTLNTELAQEQKSIERFIMLSVLLVTGMLIFGSYILIQNIQGNIRQLSQMMLTIANTHDLTMKANTDRNDEISEMAGQLNILLESVQGLISRVQGSVSELGAASTQLQQSSVDTENALNRQQLETDGVAAAVTEMGESIKEVANTTESAADNTQRSYDNAQLGFNEIVETRDTITELSSDLSSASDEVNHLVALSDQISSVLNVIGEIAEQTNLLALNAAIEAARAGEQGRGFAVVADEVRTLAGKTQRSTAEISEIITAVQQQTQTVVSTIQSCSHKGADSVHMSEQALSHIKAIMEEMKHILDSSTQIALAVEQQSSVSEEIARNVNTIRDLTCVNVGAVSENAQSATVVASQATDLTLAIDKFKV</sequence>
<gene>
    <name evidence="11" type="ORF">VFDL14_24285</name>
</gene>
<comment type="similarity">
    <text evidence="6">Belongs to the methyl-accepting chemotaxis (MCP) protein family.</text>
</comment>
<evidence type="ECO:0000259" key="9">
    <source>
        <dbReference type="PROSITE" id="PS50111"/>
    </source>
</evidence>
<name>A0A066UKP5_9VIBR</name>
<dbReference type="CDD" id="cd11386">
    <property type="entry name" value="MCP_signal"/>
    <property type="match status" value="1"/>
</dbReference>
<keyword evidence="3 8" id="KW-1133">Transmembrane helix</keyword>
<dbReference type="GO" id="GO:0006935">
    <property type="term" value="P:chemotaxis"/>
    <property type="evidence" value="ECO:0007669"/>
    <property type="project" value="UniProtKB-ARBA"/>
</dbReference>
<keyword evidence="5 7" id="KW-0807">Transducer</keyword>
<dbReference type="Proteomes" id="UP000027219">
    <property type="component" value="Unassembled WGS sequence"/>
</dbReference>
<organism evidence="11 12">
    <name type="scientific">Vibrio fortis</name>
    <dbReference type="NCBI Taxonomy" id="212667"/>
    <lineage>
        <taxon>Bacteria</taxon>
        <taxon>Pseudomonadati</taxon>
        <taxon>Pseudomonadota</taxon>
        <taxon>Gammaproteobacteria</taxon>
        <taxon>Vibrionales</taxon>
        <taxon>Vibrionaceae</taxon>
        <taxon>Vibrio</taxon>
    </lineage>
</organism>
<dbReference type="SMART" id="SM00304">
    <property type="entry name" value="HAMP"/>
    <property type="match status" value="1"/>
</dbReference>
<dbReference type="RefSeq" id="WP_032551786.1">
    <property type="nucleotide sequence ID" value="NZ_JFFR01000024.1"/>
</dbReference>
<comment type="subcellular location">
    <subcellularLocation>
        <location evidence="1">Membrane</location>
        <topology evidence="1">Multi-pass membrane protein</topology>
    </subcellularLocation>
</comment>
<feature type="domain" description="Methyl-accepting transducer" evidence="9">
    <location>
        <begin position="245"/>
        <end position="481"/>
    </location>
</feature>
<dbReference type="EMBL" id="JFFR01000024">
    <property type="protein sequence ID" value="KDN28016.1"/>
    <property type="molecule type" value="Genomic_DNA"/>
</dbReference>
<protein>
    <submittedName>
        <fullName evidence="11">Chemotaxis protein</fullName>
    </submittedName>
</protein>
<evidence type="ECO:0000313" key="12">
    <source>
        <dbReference type="Proteomes" id="UP000027219"/>
    </source>
</evidence>
<reference evidence="11 12" key="1">
    <citation type="submission" date="2014-02" db="EMBL/GenBank/DDBJ databases">
        <title>Vibrio fortis Dalian14 Genome Sequencing.</title>
        <authorList>
            <person name="Wang Y."/>
            <person name="Song L."/>
            <person name="Liu G."/>
            <person name="Ding J."/>
        </authorList>
    </citation>
    <scope>NUCLEOTIDE SEQUENCE [LARGE SCALE GENOMIC DNA]</scope>
    <source>
        <strain evidence="11 12">Dalian14</strain>
    </source>
</reference>
<evidence type="ECO:0000313" key="11">
    <source>
        <dbReference type="EMBL" id="KDN28016.1"/>
    </source>
</evidence>
<dbReference type="OrthoDB" id="8724845at2"/>